<name>A0A8J5BY65_ZINOF</name>
<reference evidence="2 3" key="1">
    <citation type="submission" date="2020-08" db="EMBL/GenBank/DDBJ databases">
        <title>Plant Genome Project.</title>
        <authorList>
            <person name="Zhang R.-G."/>
        </authorList>
    </citation>
    <scope>NUCLEOTIDE SEQUENCE [LARGE SCALE GENOMIC DNA]</scope>
    <source>
        <tissue evidence="2">Rhizome</tissue>
    </source>
</reference>
<dbReference type="PANTHER" id="PTHR34212">
    <property type="entry name" value="OS02G0104200 PROTEIN"/>
    <property type="match status" value="1"/>
</dbReference>
<dbReference type="PANTHER" id="PTHR34212:SF1">
    <property type="entry name" value="OS06G0106900 PROTEIN"/>
    <property type="match status" value="1"/>
</dbReference>
<dbReference type="AlphaFoldDB" id="A0A8J5BY65"/>
<comment type="caution">
    <text evidence="2">The sequence shown here is derived from an EMBL/GenBank/DDBJ whole genome shotgun (WGS) entry which is preliminary data.</text>
</comment>
<evidence type="ECO:0000313" key="2">
    <source>
        <dbReference type="EMBL" id="KAG6467501.1"/>
    </source>
</evidence>
<protein>
    <submittedName>
        <fullName evidence="2">Uncharacterized protein</fullName>
    </submittedName>
</protein>
<accession>A0A8J5BY65</accession>
<sequence>MEKVRCGQANPMSKKGKKKQVKGELDRMKQAEKKRKRLEKALAASAAIRSELEKKKQKKLEEQQRLDEEGASIAEAVALHVLGEDTDEPCHFAMNHSARNNCWNYSGNIDLFMGYESSGKHCLDDLNQASSAYEPVWKCNRLGNQSADWQKEKREFLQNLSRLSTLPRGNSGASSGGLVRSVQMPSQISCPNVPKGPLGMEVVGSSATRLPIHMFCKRGLFAAASIIGRPLKLDEATADGSRLSMGRVCVEIDLLKPRVEDFWIGIGSERRLQKVVFERLSKCCIQCLYLGHSDEECNFIGNQAIPVRRAVMQELNKVGEDLREQVNDEQVFEKSKKAVEDLGVIGSGMGLRHVLGKQEWIQKRNKAVIVETGPQVWRRIMWSNRWMSGVLMLRVRREIRGCRKRRLWG</sequence>
<dbReference type="EMBL" id="JACMSC010000042">
    <property type="protein sequence ID" value="KAG6467501.1"/>
    <property type="molecule type" value="Genomic_DNA"/>
</dbReference>
<organism evidence="2 3">
    <name type="scientific">Zingiber officinale</name>
    <name type="common">Ginger</name>
    <name type="synonym">Amomum zingiber</name>
    <dbReference type="NCBI Taxonomy" id="94328"/>
    <lineage>
        <taxon>Eukaryota</taxon>
        <taxon>Viridiplantae</taxon>
        <taxon>Streptophyta</taxon>
        <taxon>Embryophyta</taxon>
        <taxon>Tracheophyta</taxon>
        <taxon>Spermatophyta</taxon>
        <taxon>Magnoliopsida</taxon>
        <taxon>Liliopsida</taxon>
        <taxon>Zingiberales</taxon>
        <taxon>Zingiberaceae</taxon>
        <taxon>Zingiber</taxon>
    </lineage>
</organism>
<dbReference type="Proteomes" id="UP000734854">
    <property type="component" value="Unassembled WGS sequence"/>
</dbReference>
<proteinExistence type="predicted"/>
<keyword evidence="3" id="KW-1185">Reference proteome</keyword>
<feature type="region of interest" description="Disordered" evidence="1">
    <location>
        <begin position="1"/>
        <end position="40"/>
    </location>
</feature>
<gene>
    <name evidence="2" type="ORF">ZIOFF_074692</name>
</gene>
<evidence type="ECO:0000256" key="1">
    <source>
        <dbReference type="SAM" id="MobiDB-lite"/>
    </source>
</evidence>
<feature type="compositionally biased region" description="Basic and acidic residues" evidence="1">
    <location>
        <begin position="21"/>
        <end position="31"/>
    </location>
</feature>
<evidence type="ECO:0000313" key="3">
    <source>
        <dbReference type="Proteomes" id="UP000734854"/>
    </source>
</evidence>